<reference evidence="9" key="1">
    <citation type="journal article" date="2023" name="Mol. Phylogenet. Evol.">
        <title>Genome-scale phylogeny and comparative genomics of the fungal order Sordariales.</title>
        <authorList>
            <person name="Hensen N."/>
            <person name="Bonometti L."/>
            <person name="Westerberg I."/>
            <person name="Brannstrom I.O."/>
            <person name="Guillou S."/>
            <person name="Cros-Aarteil S."/>
            <person name="Calhoun S."/>
            <person name="Haridas S."/>
            <person name="Kuo A."/>
            <person name="Mondo S."/>
            <person name="Pangilinan J."/>
            <person name="Riley R."/>
            <person name="LaButti K."/>
            <person name="Andreopoulos B."/>
            <person name="Lipzen A."/>
            <person name="Chen C."/>
            <person name="Yan M."/>
            <person name="Daum C."/>
            <person name="Ng V."/>
            <person name="Clum A."/>
            <person name="Steindorff A."/>
            <person name="Ohm R.A."/>
            <person name="Martin F."/>
            <person name="Silar P."/>
            <person name="Natvig D.O."/>
            <person name="Lalanne C."/>
            <person name="Gautier V."/>
            <person name="Ament-Velasquez S.L."/>
            <person name="Kruys A."/>
            <person name="Hutchinson M.I."/>
            <person name="Powell A.J."/>
            <person name="Barry K."/>
            <person name="Miller A.N."/>
            <person name="Grigoriev I.V."/>
            <person name="Debuchy R."/>
            <person name="Gladieux P."/>
            <person name="Hiltunen Thoren M."/>
            <person name="Johannesson H."/>
        </authorList>
    </citation>
    <scope>NUCLEOTIDE SEQUENCE</scope>
    <source>
        <strain evidence="9">CBS 359.72</strain>
    </source>
</reference>
<gene>
    <name evidence="9" type="ORF">C7999DRAFT_16216</name>
</gene>
<comment type="similarity">
    <text evidence="5">Belongs to the SAT4 family.</text>
</comment>
<comment type="caution">
    <text evidence="9">The sequence shown here is derived from an EMBL/GenBank/DDBJ whole genome shotgun (WGS) entry which is preliminary data.</text>
</comment>
<evidence type="ECO:0000256" key="3">
    <source>
        <dbReference type="ARBA" id="ARBA00022989"/>
    </source>
</evidence>
<proteinExistence type="inferred from homology"/>
<feature type="transmembrane region" description="Helical" evidence="7">
    <location>
        <begin position="101"/>
        <end position="123"/>
    </location>
</feature>
<feature type="transmembrane region" description="Helical" evidence="7">
    <location>
        <begin position="151"/>
        <end position="171"/>
    </location>
</feature>
<keyword evidence="10" id="KW-1185">Reference proteome</keyword>
<name>A0AAN7CNZ1_9PEZI</name>
<keyword evidence="2 7" id="KW-0812">Transmembrane</keyword>
<protein>
    <recommendedName>
        <fullName evidence="8">Rhodopsin domain-containing protein</fullName>
    </recommendedName>
</protein>
<dbReference type="AlphaFoldDB" id="A0AAN7CNZ1"/>
<feature type="region of interest" description="Disordered" evidence="6">
    <location>
        <begin position="298"/>
        <end position="320"/>
    </location>
</feature>
<keyword evidence="4 7" id="KW-0472">Membrane</keyword>
<feature type="transmembrane region" description="Helical" evidence="7">
    <location>
        <begin position="21"/>
        <end position="49"/>
    </location>
</feature>
<sequence>MSLFFMALRFWCKMKHHKAIGWDDCILIIGWMFLAIYVSLAIAATRYGLGRHLDSVPSDDVAVAGLLLFVAEFFAILAVAVSKSSFAVTLLRFALERWHKVLLWGVIASVNLVMWSCAVLLLAQCRPTRKLWNVVIDGSCWPRSVYTAYSVFAGTWSAAMDFILAIFPWVLIWPMRIRTAEKIGVGIAMSLGVFAGITGVIKTTFLPAAGAPESDFTYISTDLIIWAAAESAVVISAASIPFMRPLLVSLCPRVANRSVGLYGRLHRSRRSDSGAASENRRWPARGVDGRNHGCILEDTATRSSGMTNSMPGGSGIIALD</sequence>
<dbReference type="InterPro" id="IPR052337">
    <property type="entry name" value="SAT4-like"/>
</dbReference>
<dbReference type="PANTHER" id="PTHR33048">
    <property type="entry name" value="PTH11-LIKE INTEGRAL MEMBRANE PROTEIN (AFU_ORTHOLOGUE AFUA_5G11245)"/>
    <property type="match status" value="1"/>
</dbReference>
<feature type="transmembrane region" description="Helical" evidence="7">
    <location>
        <begin position="183"/>
        <end position="203"/>
    </location>
</feature>
<evidence type="ECO:0000256" key="5">
    <source>
        <dbReference type="ARBA" id="ARBA00038359"/>
    </source>
</evidence>
<dbReference type="EMBL" id="MU857696">
    <property type="protein sequence ID" value="KAK4245594.1"/>
    <property type="molecule type" value="Genomic_DNA"/>
</dbReference>
<feature type="transmembrane region" description="Helical" evidence="7">
    <location>
        <begin position="223"/>
        <end position="243"/>
    </location>
</feature>
<dbReference type="GO" id="GO:0016020">
    <property type="term" value="C:membrane"/>
    <property type="evidence" value="ECO:0007669"/>
    <property type="project" value="UniProtKB-SubCell"/>
</dbReference>
<evidence type="ECO:0000313" key="9">
    <source>
        <dbReference type="EMBL" id="KAK4245594.1"/>
    </source>
</evidence>
<evidence type="ECO:0000256" key="6">
    <source>
        <dbReference type="SAM" id="MobiDB-lite"/>
    </source>
</evidence>
<evidence type="ECO:0000256" key="4">
    <source>
        <dbReference type="ARBA" id="ARBA00023136"/>
    </source>
</evidence>
<dbReference type="InterPro" id="IPR049326">
    <property type="entry name" value="Rhodopsin_dom_fungi"/>
</dbReference>
<evidence type="ECO:0000256" key="7">
    <source>
        <dbReference type="SAM" id="Phobius"/>
    </source>
</evidence>
<feature type="transmembrane region" description="Helical" evidence="7">
    <location>
        <begin position="61"/>
        <end position="81"/>
    </location>
</feature>
<evidence type="ECO:0000256" key="1">
    <source>
        <dbReference type="ARBA" id="ARBA00004141"/>
    </source>
</evidence>
<comment type="subcellular location">
    <subcellularLocation>
        <location evidence="1">Membrane</location>
        <topology evidence="1">Multi-pass membrane protein</topology>
    </subcellularLocation>
</comment>
<organism evidence="9 10">
    <name type="scientific">Corynascus novoguineensis</name>
    <dbReference type="NCBI Taxonomy" id="1126955"/>
    <lineage>
        <taxon>Eukaryota</taxon>
        <taxon>Fungi</taxon>
        <taxon>Dikarya</taxon>
        <taxon>Ascomycota</taxon>
        <taxon>Pezizomycotina</taxon>
        <taxon>Sordariomycetes</taxon>
        <taxon>Sordariomycetidae</taxon>
        <taxon>Sordariales</taxon>
        <taxon>Chaetomiaceae</taxon>
        <taxon>Corynascus</taxon>
    </lineage>
</organism>
<evidence type="ECO:0000313" key="10">
    <source>
        <dbReference type="Proteomes" id="UP001303647"/>
    </source>
</evidence>
<feature type="compositionally biased region" description="Polar residues" evidence="6">
    <location>
        <begin position="301"/>
        <end position="311"/>
    </location>
</feature>
<reference evidence="9" key="2">
    <citation type="submission" date="2023-05" db="EMBL/GenBank/DDBJ databases">
        <authorList>
            <consortium name="Lawrence Berkeley National Laboratory"/>
            <person name="Steindorff A."/>
            <person name="Hensen N."/>
            <person name="Bonometti L."/>
            <person name="Westerberg I."/>
            <person name="Brannstrom I.O."/>
            <person name="Guillou S."/>
            <person name="Cros-Aarteil S."/>
            <person name="Calhoun S."/>
            <person name="Haridas S."/>
            <person name="Kuo A."/>
            <person name="Mondo S."/>
            <person name="Pangilinan J."/>
            <person name="Riley R."/>
            <person name="Labutti K."/>
            <person name="Andreopoulos B."/>
            <person name="Lipzen A."/>
            <person name="Chen C."/>
            <person name="Yanf M."/>
            <person name="Daum C."/>
            <person name="Ng V."/>
            <person name="Clum A."/>
            <person name="Ohm R."/>
            <person name="Martin F."/>
            <person name="Silar P."/>
            <person name="Natvig D."/>
            <person name="Lalanne C."/>
            <person name="Gautier V."/>
            <person name="Ament-Velasquez S.L."/>
            <person name="Kruys A."/>
            <person name="Hutchinson M.I."/>
            <person name="Powell A.J."/>
            <person name="Barry K."/>
            <person name="Miller A.N."/>
            <person name="Grigoriev I.V."/>
            <person name="Debuchy R."/>
            <person name="Gladieux P."/>
            <person name="Thoren M.H."/>
            <person name="Johannesson H."/>
        </authorList>
    </citation>
    <scope>NUCLEOTIDE SEQUENCE</scope>
    <source>
        <strain evidence="9">CBS 359.72</strain>
    </source>
</reference>
<dbReference type="Proteomes" id="UP001303647">
    <property type="component" value="Unassembled WGS sequence"/>
</dbReference>
<accession>A0AAN7CNZ1</accession>
<evidence type="ECO:0000256" key="2">
    <source>
        <dbReference type="ARBA" id="ARBA00022692"/>
    </source>
</evidence>
<dbReference type="Pfam" id="PF20684">
    <property type="entry name" value="Fung_rhodopsin"/>
    <property type="match status" value="1"/>
</dbReference>
<feature type="domain" description="Rhodopsin" evidence="8">
    <location>
        <begin position="8"/>
        <end position="248"/>
    </location>
</feature>
<keyword evidence="3 7" id="KW-1133">Transmembrane helix</keyword>
<evidence type="ECO:0000259" key="8">
    <source>
        <dbReference type="Pfam" id="PF20684"/>
    </source>
</evidence>
<dbReference type="PANTHER" id="PTHR33048:SF42">
    <property type="entry name" value="INTEGRAL MEMBRANE PROTEIN"/>
    <property type="match status" value="1"/>
</dbReference>